<dbReference type="InterPro" id="IPR036388">
    <property type="entry name" value="WH-like_DNA-bd_sf"/>
</dbReference>
<feature type="compositionally biased region" description="Low complexity" evidence="2">
    <location>
        <begin position="10"/>
        <end position="20"/>
    </location>
</feature>
<feature type="region of interest" description="Disordered" evidence="2">
    <location>
        <begin position="1"/>
        <end position="30"/>
    </location>
</feature>
<feature type="domain" description="Methylated-DNA-[protein]-cysteine S-methyltransferase DNA binding" evidence="3">
    <location>
        <begin position="34"/>
        <end position="116"/>
    </location>
</feature>
<keyword evidence="5" id="KW-1185">Reference proteome</keyword>
<dbReference type="PANTHER" id="PTHR42942">
    <property type="entry name" value="6-O-METHYLGUANINE DNA METHYLTRANSFERASE"/>
    <property type="match status" value="1"/>
</dbReference>
<dbReference type="Proteomes" id="UP001200145">
    <property type="component" value="Unassembled WGS sequence"/>
</dbReference>
<dbReference type="InterPro" id="IPR036217">
    <property type="entry name" value="MethylDNA_cys_MeTrfase_DNAb"/>
</dbReference>
<dbReference type="Pfam" id="PF01035">
    <property type="entry name" value="DNA_binding_1"/>
    <property type="match status" value="1"/>
</dbReference>
<name>A0ABS9BJR3_9BACT</name>
<evidence type="ECO:0000313" key="5">
    <source>
        <dbReference type="Proteomes" id="UP001200145"/>
    </source>
</evidence>
<accession>A0ABS9BJR3</accession>
<protein>
    <submittedName>
        <fullName evidence="4">MGMT family protein</fullName>
    </submittedName>
</protein>
<keyword evidence="1" id="KW-0227">DNA damage</keyword>
<dbReference type="InterPro" id="IPR014048">
    <property type="entry name" value="MethylDNA_cys_MeTrfase_DNA-bd"/>
</dbReference>
<sequence>MASPKKKNKSATTKSNSGTKLKQLDPSGKNSASFFEQVYDLVEQIPKGRVTTYGAIARSLGSGLSARMVGWALNGSFLSDRNIPAQRVVNRNGQLSGKAHFPTPTRMQELLEKEGITVLNDTIQNFSNVFWDPAEEL</sequence>
<comment type="caution">
    <text evidence="4">The sequence shown here is derived from an EMBL/GenBank/DDBJ whole genome shotgun (WGS) entry which is preliminary data.</text>
</comment>
<gene>
    <name evidence="4" type="ORF">L0U88_13110</name>
</gene>
<dbReference type="RefSeq" id="WP_234866521.1">
    <property type="nucleotide sequence ID" value="NZ_JAKEVY010000003.1"/>
</dbReference>
<dbReference type="EMBL" id="JAKEVY010000003">
    <property type="protein sequence ID" value="MCF1715570.1"/>
    <property type="molecule type" value="Genomic_DNA"/>
</dbReference>
<evidence type="ECO:0000256" key="1">
    <source>
        <dbReference type="ARBA" id="ARBA00022763"/>
    </source>
</evidence>
<dbReference type="InterPro" id="IPR052520">
    <property type="entry name" value="ATL_DNA_repair"/>
</dbReference>
<dbReference type="Gene3D" id="1.10.10.10">
    <property type="entry name" value="Winged helix-like DNA-binding domain superfamily/Winged helix DNA-binding domain"/>
    <property type="match status" value="1"/>
</dbReference>
<reference evidence="4 5" key="1">
    <citation type="submission" date="2022-01" db="EMBL/GenBank/DDBJ databases">
        <title>Flavihumibacter sp. nov., isolated from sediment of a river.</title>
        <authorList>
            <person name="Liu H."/>
        </authorList>
    </citation>
    <scope>NUCLEOTIDE SEQUENCE [LARGE SCALE GENOMIC DNA]</scope>
    <source>
        <strain evidence="4 5">RY-1</strain>
    </source>
</reference>
<organism evidence="4 5">
    <name type="scientific">Flavihumibacter fluminis</name>
    <dbReference type="NCBI Taxonomy" id="2909236"/>
    <lineage>
        <taxon>Bacteria</taxon>
        <taxon>Pseudomonadati</taxon>
        <taxon>Bacteroidota</taxon>
        <taxon>Chitinophagia</taxon>
        <taxon>Chitinophagales</taxon>
        <taxon>Chitinophagaceae</taxon>
        <taxon>Flavihumibacter</taxon>
    </lineage>
</organism>
<dbReference type="PANTHER" id="PTHR42942:SF1">
    <property type="entry name" value="ALKYLTRANSFERASE-LIKE PROTEIN 1"/>
    <property type="match status" value="1"/>
</dbReference>
<evidence type="ECO:0000259" key="3">
    <source>
        <dbReference type="Pfam" id="PF01035"/>
    </source>
</evidence>
<dbReference type="SUPFAM" id="SSF46767">
    <property type="entry name" value="Methylated DNA-protein cysteine methyltransferase, C-terminal domain"/>
    <property type="match status" value="1"/>
</dbReference>
<evidence type="ECO:0000313" key="4">
    <source>
        <dbReference type="EMBL" id="MCF1715570.1"/>
    </source>
</evidence>
<evidence type="ECO:0000256" key="2">
    <source>
        <dbReference type="SAM" id="MobiDB-lite"/>
    </source>
</evidence>
<dbReference type="CDD" id="cd06445">
    <property type="entry name" value="ATase"/>
    <property type="match status" value="1"/>
</dbReference>
<proteinExistence type="predicted"/>